<dbReference type="InterPro" id="IPR014752">
    <property type="entry name" value="Arrestin-like_C"/>
</dbReference>
<feature type="domain" description="Arrestin C-terminal-like" evidence="3">
    <location>
        <begin position="174"/>
        <end position="305"/>
    </location>
</feature>
<dbReference type="GO" id="GO:0015031">
    <property type="term" value="P:protein transport"/>
    <property type="evidence" value="ECO:0007669"/>
    <property type="project" value="TreeGrafter"/>
</dbReference>
<evidence type="ECO:0000256" key="2">
    <source>
        <dbReference type="ARBA" id="ARBA00022606"/>
    </source>
</evidence>
<reference evidence="4" key="1">
    <citation type="submission" date="2024-04" db="UniProtKB">
        <authorList>
            <consortium name="EnsemblMetazoa"/>
        </authorList>
    </citation>
    <scope>IDENTIFICATION</scope>
    <source>
        <strain evidence="4">EBRO</strain>
    </source>
</reference>
<dbReference type="PANTHER" id="PTHR11188">
    <property type="entry name" value="ARRESTIN DOMAIN CONTAINING PROTEIN"/>
    <property type="match status" value="1"/>
</dbReference>
<dbReference type="GO" id="GO:0005737">
    <property type="term" value="C:cytoplasm"/>
    <property type="evidence" value="ECO:0007669"/>
    <property type="project" value="TreeGrafter"/>
</dbReference>
<evidence type="ECO:0000313" key="5">
    <source>
        <dbReference type="Proteomes" id="UP000075880"/>
    </source>
</evidence>
<dbReference type="EnsemblMetazoa" id="ENSAATROPT003911">
    <property type="protein sequence ID" value="ENSAATROPP003754"/>
    <property type="gene ID" value="ENSAATROPG003095"/>
</dbReference>
<dbReference type="InterPro" id="IPR050357">
    <property type="entry name" value="Arrestin_domain-protein"/>
</dbReference>
<dbReference type="InterPro" id="IPR011021">
    <property type="entry name" value="Arrestin-like_N"/>
</dbReference>
<dbReference type="AlphaFoldDB" id="A0AAG5CYV5"/>
<sequence>MGVQCEIRFTNSTQGTFLSGQPLAGSVQLKLTEAKKFNEISLRIIGLSNVQWNEQRGQGRNRHTVTYYAKRDHLSSLKVLVAKQNGAPTELPAGEHIYEFALDLPSTLPTSFEGTLGHCRYTAQVVMDRPWKFNLTHKVGFTVVHPVDLNMASLAIKIPASMEDARVFCCGWWRTKPLFTRVTVPCTGYVPGQAIPLRIELNNQSTRVVEGVNMKLLQEITYTVETPRKKTRKEKHTLVKHIGDGVAGETQRVYEQRLVVPTVAPSCSSEHIISVAYRLHLTVRVAGCGSDPVIEIPLIIGTTPLMAQQPATVALPPTSVATSNSVIGFNFGSTLGPLPSAPAPTPTQGHSFQRENTLPPEYLPPPTYEEAMNAAAVVITDDTDTNAIGSKPFVPLYPSYNFTDVQWPPLPTMDPAPVLQPRTSSLPPKKQ</sequence>
<dbReference type="PANTHER" id="PTHR11188:SF167">
    <property type="entry name" value="ARRESTIN C-TERMINAL-LIKE DOMAIN-CONTAINING PROTEIN-RELATED"/>
    <property type="match status" value="1"/>
</dbReference>
<evidence type="ECO:0000259" key="3">
    <source>
        <dbReference type="SMART" id="SM01017"/>
    </source>
</evidence>
<dbReference type="Pfam" id="PF02752">
    <property type="entry name" value="Arrestin_C"/>
    <property type="match status" value="1"/>
</dbReference>
<dbReference type="Gene3D" id="2.60.40.640">
    <property type="match status" value="2"/>
</dbReference>
<protein>
    <recommendedName>
        <fullName evidence="3">Arrestin C-terminal-like domain-containing protein</fullName>
    </recommendedName>
</protein>
<evidence type="ECO:0000256" key="1">
    <source>
        <dbReference type="ARBA" id="ARBA00005298"/>
    </source>
</evidence>
<dbReference type="Proteomes" id="UP000075880">
    <property type="component" value="Unassembled WGS sequence"/>
</dbReference>
<keyword evidence="2" id="KW-0716">Sensory transduction</keyword>
<accession>A0AAG5CYV5</accession>
<dbReference type="InterPro" id="IPR011022">
    <property type="entry name" value="Arrestin_C-like"/>
</dbReference>
<proteinExistence type="inferred from homology"/>
<comment type="similarity">
    <text evidence="1">Belongs to the arrestin family.</text>
</comment>
<name>A0AAG5CYV5_ANOAO</name>
<keyword evidence="5" id="KW-1185">Reference proteome</keyword>
<dbReference type="SMART" id="SM01017">
    <property type="entry name" value="Arrestin_C"/>
    <property type="match status" value="1"/>
</dbReference>
<organism evidence="4 5">
    <name type="scientific">Anopheles atroparvus</name>
    <name type="common">European mosquito</name>
    <dbReference type="NCBI Taxonomy" id="41427"/>
    <lineage>
        <taxon>Eukaryota</taxon>
        <taxon>Metazoa</taxon>
        <taxon>Ecdysozoa</taxon>
        <taxon>Arthropoda</taxon>
        <taxon>Hexapoda</taxon>
        <taxon>Insecta</taxon>
        <taxon>Pterygota</taxon>
        <taxon>Neoptera</taxon>
        <taxon>Endopterygota</taxon>
        <taxon>Diptera</taxon>
        <taxon>Nematocera</taxon>
        <taxon>Culicoidea</taxon>
        <taxon>Culicidae</taxon>
        <taxon>Anophelinae</taxon>
        <taxon>Anopheles</taxon>
    </lineage>
</organism>
<dbReference type="InterPro" id="IPR014756">
    <property type="entry name" value="Ig_E-set"/>
</dbReference>
<dbReference type="SUPFAM" id="SSF81296">
    <property type="entry name" value="E set domains"/>
    <property type="match status" value="2"/>
</dbReference>
<dbReference type="Pfam" id="PF00339">
    <property type="entry name" value="Arrestin_N"/>
    <property type="match status" value="1"/>
</dbReference>
<evidence type="ECO:0000313" key="4">
    <source>
        <dbReference type="EnsemblMetazoa" id="ENSAATROPP003754"/>
    </source>
</evidence>